<keyword evidence="7 8" id="KW-0472">Membrane</keyword>
<dbReference type="EMBL" id="JBITMB010000006">
    <property type="protein sequence ID" value="MFI7443467.1"/>
    <property type="molecule type" value="Genomic_DNA"/>
</dbReference>
<keyword evidence="4" id="KW-1003">Cell membrane</keyword>
<dbReference type="PANTHER" id="PTHR30294:SF38">
    <property type="entry name" value="TRANSPORT PERMEASE PROTEIN"/>
    <property type="match status" value="1"/>
</dbReference>
<feature type="transmembrane region" description="Helical" evidence="8">
    <location>
        <begin position="277"/>
        <end position="301"/>
    </location>
</feature>
<dbReference type="InterPro" id="IPR047817">
    <property type="entry name" value="ABC2_TM_bact-type"/>
</dbReference>
<protein>
    <submittedName>
        <fullName evidence="10">ABC transporter permease</fullName>
    </submittedName>
</protein>
<feature type="transmembrane region" description="Helical" evidence="8">
    <location>
        <begin position="313"/>
        <end position="337"/>
    </location>
</feature>
<dbReference type="InterPro" id="IPR051449">
    <property type="entry name" value="ABC-2_transporter_component"/>
</dbReference>
<feature type="transmembrane region" description="Helical" evidence="8">
    <location>
        <begin position="21"/>
        <end position="40"/>
    </location>
</feature>
<feature type="transmembrane region" description="Helical" evidence="8">
    <location>
        <begin position="199"/>
        <end position="221"/>
    </location>
</feature>
<keyword evidence="3" id="KW-0813">Transport</keyword>
<evidence type="ECO:0000256" key="8">
    <source>
        <dbReference type="SAM" id="Phobius"/>
    </source>
</evidence>
<feature type="transmembrane region" description="Helical" evidence="8">
    <location>
        <begin position="248"/>
        <end position="271"/>
    </location>
</feature>
<gene>
    <name evidence="10" type="ORF">ACIBP5_26150</name>
</gene>
<keyword evidence="11" id="KW-1185">Reference proteome</keyword>
<keyword evidence="6 8" id="KW-1133">Transmembrane helix</keyword>
<dbReference type="PANTHER" id="PTHR30294">
    <property type="entry name" value="MEMBRANE COMPONENT OF ABC TRANSPORTER YHHJ-RELATED"/>
    <property type="match status" value="1"/>
</dbReference>
<evidence type="ECO:0000256" key="3">
    <source>
        <dbReference type="ARBA" id="ARBA00022448"/>
    </source>
</evidence>
<keyword evidence="5 8" id="KW-0812">Transmembrane</keyword>
<evidence type="ECO:0000256" key="1">
    <source>
        <dbReference type="ARBA" id="ARBA00004651"/>
    </source>
</evidence>
<evidence type="ECO:0000256" key="5">
    <source>
        <dbReference type="ARBA" id="ARBA00022692"/>
    </source>
</evidence>
<evidence type="ECO:0000256" key="4">
    <source>
        <dbReference type="ARBA" id="ARBA00022475"/>
    </source>
</evidence>
<feature type="transmembrane region" description="Helical" evidence="8">
    <location>
        <begin position="357"/>
        <end position="381"/>
    </location>
</feature>
<evidence type="ECO:0000256" key="7">
    <source>
        <dbReference type="ARBA" id="ARBA00023136"/>
    </source>
</evidence>
<sequence length="389" mass="40299">MRASITILAKDLRQRARDSTLLVFGVVLPLGLAFMFNVMLGGGEQRRLDATYAVADGDRGVAARQFVEQALRPLEASGDATLRTAADAEEARRLVERKTVDAAFVIPAGFSAALERGAATRLQVIGGVDSAVAVQVAREIAQSYATERRAVQLAVAVATAGGGTVPDRELAERAAAAPVPVGVAQDEVSQRKQLDTTTYYAAGMAMFFLFFVTMMSVAGIFDERRQGTLARLLAAPVSRRAVLLGKSLGGILVGVLSMAVLVVVSTLALGADWGHPLGVAALAVAAVLAATGITAAVATFARTAEQASNRLSVIAMTLGLFGGALFPVAQLEGLSSVSMLTPHRWFLEGLGDLAGGSLQVVVVPVAVLLGFAVAGGALALFRLGRMLNS</sequence>
<dbReference type="Pfam" id="PF12698">
    <property type="entry name" value="ABC2_membrane_3"/>
    <property type="match status" value="1"/>
</dbReference>
<feature type="domain" description="ABC transmembrane type-2" evidence="9">
    <location>
        <begin position="157"/>
        <end position="386"/>
    </location>
</feature>
<dbReference type="PROSITE" id="PS51012">
    <property type="entry name" value="ABC_TM2"/>
    <property type="match status" value="1"/>
</dbReference>
<dbReference type="Proteomes" id="UP001612928">
    <property type="component" value="Unassembled WGS sequence"/>
</dbReference>
<comment type="subcellular location">
    <subcellularLocation>
        <location evidence="1">Cell membrane</location>
        <topology evidence="1">Multi-pass membrane protein</topology>
    </subcellularLocation>
</comment>
<evidence type="ECO:0000313" key="11">
    <source>
        <dbReference type="Proteomes" id="UP001612928"/>
    </source>
</evidence>
<evidence type="ECO:0000256" key="6">
    <source>
        <dbReference type="ARBA" id="ARBA00022989"/>
    </source>
</evidence>
<reference evidence="10 11" key="1">
    <citation type="submission" date="2024-10" db="EMBL/GenBank/DDBJ databases">
        <title>The Natural Products Discovery Center: Release of the First 8490 Sequenced Strains for Exploring Actinobacteria Biosynthetic Diversity.</title>
        <authorList>
            <person name="Kalkreuter E."/>
            <person name="Kautsar S.A."/>
            <person name="Yang D."/>
            <person name="Bader C.D."/>
            <person name="Teijaro C.N."/>
            <person name="Fluegel L."/>
            <person name="Davis C.M."/>
            <person name="Simpson J.R."/>
            <person name="Lauterbach L."/>
            <person name="Steele A.D."/>
            <person name="Gui C."/>
            <person name="Meng S."/>
            <person name="Li G."/>
            <person name="Viehrig K."/>
            <person name="Ye F."/>
            <person name="Su P."/>
            <person name="Kiefer A.F."/>
            <person name="Nichols A."/>
            <person name="Cepeda A.J."/>
            <person name="Yan W."/>
            <person name="Fan B."/>
            <person name="Jiang Y."/>
            <person name="Adhikari A."/>
            <person name="Zheng C.-J."/>
            <person name="Schuster L."/>
            <person name="Cowan T.M."/>
            <person name="Smanski M.J."/>
            <person name="Chevrette M.G."/>
            <person name="De Carvalho L.P.S."/>
            <person name="Shen B."/>
        </authorList>
    </citation>
    <scope>NUCLEOTIDE SEQUENCE [LARGE SCALE GENOMIC DNA]</scope>
    <source>
        <strain evidence="10 11">NPDC049503</strain>
    </source>
</reference>
<comment type="caution">
    <text evidence="10">The sequence shown here is derived from an EMBL/GenBank/DDBJ whole genome shotgun (WGS) entry which is preliminary data.</text>
</comment>
<name>A0ABW8ABS1_9ACTN</name>
<organism evidence="10 11">
    <name type="scientific">Nonomuraea indica</name>
    <dbReference type="NCBI Taxonomy" id="1581193"/>
    <lineage>
        <taxon>Bacteria</taxon>
        <taxon>Bacillati</taxon>
        <taxon>Actinomycetota</taxon>
        <taxon>Actinomycetes</taxon>
        <taxon>Streptosporangiales</taxon>
        <taxon>Streptosporangiaceae</taxon>
        <taxon>Nonomuraea</taxon>
    </lineage>
</organism>
<evidence type="ECO:0000313" key="10">
    <source>
        <dbReference type="EMBL" id="MFI7443467.1"/>
    </source>
</evidence>
<evidence type="ECO:0000256" key="2">
    <source>
        <dbReference type="ARBA" id="ARBA00007783"/>
    </source>
</evidence>
<proteinExistence type="inferred from homology"/>
<comment type="similarity">
    <text evidence="2">Belongs to the ABC-2 integral membrane protein family.</text>
</comment>
<dbReference type="Gene3D" id="3.40.1710.10">
    <property type="entry name" value="abc type-2 transporter like domain"/>
    <property type="match status" value="1"/>
</dbReference>
<evidence type="ECO:0000259" key="9">
    <source>
        <dbReference type="PROSITE" id="PS51012"/>
    </source>
</evidence>
<accession>A0ABW8ABS1</accession>
<dbReference type="InterPro" id="IPR013525">
    <property type="entry name" value="ABC2_TM"/>
</dbReference>
<dbReference type="RefSeq" id="WP_397023633.1">
    <property type="nucleotide sequence ID" value="NZ_JBITMB010000006.1"/>
</dbReference>